<reference evidence="3" key="1">
    <citation type="submission" date="2010-07" db="EMBL/GenBank/DDBJ databases">
        <title>The genome sequence of Gaeumannomyces graminis var. tritici strain R3-111a-1.</title>
        <authorList>
            <consortium name="The Broad Institute Genome Sequencing Platform"/>
            <person name="Ma L.-J."/>
            <person name="Dead R."/>
            <person name="Young S."/>
            <person name="Zeng Q."/>
            <person name="Koehrsen M."/>
            <person name="Alvarado L."/>
            <person name="Berlin A."/>
            <person name="Chapman S.B."/>
            <person name="Chen Z."/>
            <person name="Freedman E."/>
            <person name="Gellesch M."/>
            <person name="Goldberg J."/>
            <person name="Griggs A."/>
            <person name="Gujja S."/>
            <person name="Heilman E.R."/>
            <person name="Heiman D."/>
            <person name="Hepburn T."/>
            <person name="Howarth C."/>
            <person name="Jen D."/>
            <person name="Larson L."/>
            <person name="Mehta T."/>
            <person name="Neiman D."/>
            <person name="Pearson M."/>
            <person name="Roberts A."/>
            <person name="Saif S."/>
            <person name="Shea T."/>
            <person name="Shenoy N."/>
            <person name="Sisk P."/>
            <person name="Stolte C."/>
            <person name="Sykes S."/>
            <person name="Walk T."/>
            <person name="White J."/>
            <person name="Yandava C."/>
            <person name="Haas B."/>
            <person name="Nusbaum C."/>
            <person name="Birren B."/>
        </authorList>
    </citation>
    <scope>NUCLEOTIDE SEQUENCE [LARGE SCALE GENOMIC DNA]</scope>
    <source>
        <strain evidence="3">R3-111a-1</strain>
    </source>
</reference>
<dbReference type="HOGENOM" id="CLU_1825406_0_0_1"/>
<keyword evidence="3" id="KW-1185">Reference proteome</keyword>
<evidence type="ECO:0000313" key="3">
    <source>
        <dbReference type="Proteomes" id="UP000006039"/>
    </source>
</evidence>
<reference evidence="1" key="3">
    <citation type="submission" date="2010-09" db="EMBL/GenBank/DDBJ databases">
        <title>Annotation of Gaeumannomyces graminis var. tritici R3-111a-1.</title>
        <authorList>
            <consortium name="The Broad Institute Genome Sequencing Platform"/>
            <person name="Ma L.-J."/>
            <person name="Dead R."/>
            <person name="Young S.K."/>
            <person name="Zeng Q."/>
            <person name="Gargeya S."/>
            <person name="Fitzgerald M."/>
            <person name="Haas B."/>
            <person name="Abouelleil A."/>
            <person name="Alvarado L."/>
            <person name="Arachchi H.M."/>
            <person name="Berlin A."/>
            <person name="Brown A."/>
            <person name="Chapman S.B."/>
            <person name="Chen Z."/>
            <person name="Dunbar C."/>
            <person name="Freedman E."/>
            <person name="Gearin G."/>
            <person name="Gellesch M."/>
            <person name="Goldberg J."/>
            <person name="Griggs A."/>
            <person name="Gujja S."/>
            <person name="Heiman D."/>
            <person name="Howarth C."/>
            <person name="Larson L."/>
            <person name="Lui A."/>
            <person name="MacDonald P.J.P."/>
            <person name="Mehta T."/>
            <person name="Montmayeur A."/>
            <person name="Murphy C."/>
            <person name="Neiman D."/>
            <person name="Pearson M."/>
            <person name="Priest M."/>
            <person name="Roberts A."/>
            <person name="Saif S."/>
            <person name="Shea T."/>
            <person name="Shenoy N."/>
            <person name="Sisk P."/>
            <person name="Stolte C."/>
            <person name="Sykes S."/>
            <person name="Yandava C."/>
            <person name="Wortman J."/>
            <person name="Nusbaum C."/>
            <person name="Birren B."/>
        </authorList>
    </citation>
    <scope>NUCLEOTIDE SEQUENCE</scope>
    <source>
        <strain evidence="1">R3-111a-1</strain>
    </source>
</reference>
<evidence type="ECO:0000313" key="2">
    <source>
        <dbReference type="EnsemblFungi" id="EJT72413"/>
    </source>
</evidence>
<organism evidence="1">
    <name type="scientific">Gaeumannomyces tritici (strain R3-111a-1)</name>
    <name type="common">Wheat and barley take-all root rot fungus</name>
    <name type="synonym">Gaeumannomyces graminis var. tritici</name>
    <dbReference type="NCBI Taxonomy" id="644352"/>
    <lineage>
        <taxon>Eukaryota</taxon>
        <taxon>Fungi</taxon>
        <taxon>Dikarya</taxon>
        <taxon>Ascomycota</taxon>
        <taxon>Pezizomycotina</taxon>
        <taxon>Sordariomycetes</taxon>
        <taxon>Sordariomycetidae</taxon>
        <taxon>Magnaporthales</taxon>
        <taxon>Magnaporthaceae</taxon>
        <taxon>Gaeumannomyces</taxon>
    </lineage>
</organism>
<evidence type="ECO:0000313" key="1">
    <source>
        <dbReference type="EMBL" id="EJT72413.1"/>
    </source>
</evidence>
<gene>
    <name evidence="2" type="primary">20349737</name>
    <name evidence="1" type="ORF">GGTG_09279</name>
</gene>
<reference evidence="1" key="2">
    <citation type="submission" date="2010-07" db="EMBL/GenBank/DDBJ databases">
        <authorList>
            <consortium name="The Broad Institute Genome Sequencing Platform"/>
            <consortium name="Broad Institute Genome Sequencing Center for Infectious Disease"/>
            <person name="Ma L.-J."/>
            <person name="Dead R."/>
            <person name="Young S."/>
            <person name="Zeng Q."/>
            <person name="Koehrsen M."/>
            <person name="Alvarado L."/>
            <person name="Berlin A."/>
            <person name="Chapman S.B."/>
            <person name="Chen Z."/>
            <person name="Freedman E."/>
            <person name="Gellesch M."/>
            <person name="Goldberg J."/>
            <person name="Griggs A."/>
            <person name="Gujja S."/>
            <person name="Heilman E.R."/>
            <person name="Heiman D."/>
            <person name="Hepburn T."/>
            <person name="Howarth C."/>
            <person name="Jen D."/>
            <person name="Larson L."/>
            <person name="Mehta T."/>
            <person name="Neiman D."/>
            <person name="Pearson M."/>
            <person name="Roberts A."/>
            <person name="Saif S."/>
            <person name="Shea T."/>
            <person name="Shenoy N."/>
            <person name="Sisk P."/>
            <person name="Stolte C."/>
            <person name="Sykes S."/>
            <person name="Walk T."/>
            <person name="White J."/>
            <person name="Yandava C."/>
            <person name="Haas B."/>
            <person name="Nusbaum C."/>
            <person name="Birren B."/>
        </authorList>
    </citation>
    <scope>NUCLEOTIDE SEQUENCE</scope>
    <source>
        <strain evidence="1">R3-111a-1</strain>
    </source>
</reference>
<dbReference type="VEuPathDB" id="FungiDB:GGTG_09279"/>
<dbReference type="AlphaFoldDB" id="J3P6Y3"/>
<dbReference type="EnsemblFungi" id="EJT72413">
    <property type="protein sequence ID" value="EJT72413"/>
    <property type="gene ID" value="GGTG_09279"/>
</dbReference>
<accession>J3P6Y3</accession>
<protein>
    <submittedName>
        <fullName evidence="1 2">Uncharacterized protein</fullName>
    </submittedName>
</protein>
<dbReference type="Proteomes" id="UP000006039">
    <property type="component" value="Unassembled WGS sequence"/>
</dbReference>
<reference evidence="2" key="5">
    <citation type="submission" date="2018-04" db="UniProtKB">
        <authorList>
            <consortium name="EnsemblFungi"/>
        </authorList>
    </citation>
    <scope>IDENTIFICATION</scope>
    <source>
        <strain evidence="2">R3-111a-1</strain>
    </source>
</reference>
<dbReference type="RefSeq" id="XP_009225387.1">
    <property type="nucleotide sequence ID" value="XM_009227123.1"/>
</dbReference>
<reference evidence="2" key="4">
    <citation type="journal article" date="2015" name="G3 (Bethesda)">
        <title>Genome sequences of three phytopathogenic species of the Magnaporthaceae family of fungi.</title>
        <authorList>
            <person name="Okagaki L.H."/>
            <person name="Nunes C.C."/>
            <person name="Sailsbery J."/>
            <person name="Clay B."/>
            <person name="Brown D."/>
            <person name="John T."/>
            <person name="Oh Y."/>
            <person name="Young N."/>
            <person name="Fitzgerald M."/>
            <person name="Haas B.J."/>
            <person name="Zeng Q."/>
            <person name="Young S."/>
            <person name="Adiconis X."/>
            <person name="Fan L."/>
            <person name="Levin J.Z."/>
            <person name="Mitchell T.K."/>
            <person name="Okubara P.A."/>
            <person name="Farman M.L."/>
            <person name="Kohn L.M."/>
            <person name="Birren B."/>
            <person name="Ma L.-J."/>
            <person name="Dean R.A."/>
        </authorList>
    </citation>
    <scope>NUCLEOTIDE SEQUENCE</scope>
    <source>
        <strain evidence="2">R3-111a-1</strain>
    </source>
</reference>
<sequence>MLHRDRSRLARLLSSNLAQLQARSAAPLGPGLCLCQCFKAQSRGCGSGYRTCKRGVSLRQKAKRVSKIVYNLGNGLRGTGPELWVMESSVRWSDLFSTFHGSWESRSKHNFESSRPPATRKGWVNAISGAMYLITLDWGGE</sequence>
<dbReference type="GeneID" id="20349737"/>
<name>J3P6Y3_GAET3</name>
<dbReference type="EMBL" id="GL385399">
    <property type="protein sequence ID" value="EJT72413.1"/>
    <property type="molecule type" value="Genomic_DNA"/>
</dbReference>
<proteinExistence type="predicted"/>